<dbReference type="AlphaFoldDB" id="A0A2P4XBA4"/>
<protein>
    <recommendedName>
        <fullName evidence="4">Gag protein</fullName>
    </recommendedName>
</protein>
<keyword evidence="3" id="KW-1185">Reference proteome</keyword>
<accession>A0A2P4XBA4</accession>
<proteinExistence type="predicted"/>
<comment type="caution">
    <text evidence="2">The sequence shown here is derived from an EMBL/GenBank/DDBJ whole genome shotgun (WGS) entry which is preliminary data.</text>
</comment>
<name>A0A2P4XBA4_9STRA</name>
<evidence type="ECO:0000313" key="2">
    <source>
        <dbReference type="EMBL" id="POM62830.1"/>
    </source>
</evidence>
<sequence>MELGTAVQSSVRCYKRGKLVHMQCACPVGGKRKFPSNPKGSKGQWQKPRPKSQGNWGHQ</sequence>
<dbReference type="Proteomes" id="UP000237271">
    <property type="component" value="Unassembled WGS sequence"/>
</dbReference>
<dbReference type="OrthoDB" id="117025at2759"/>
<feature type="region of interest" description="Disordered" evidence="1">
    <location>
        <begin position="28"/>
        <end position="59"/>
    </location>
</feature>
<organism evidence="2 3">
    <name type="scientific">Phytophthora palmivora</name>
    <dbReference type="NCBI Taxonomy" id="4796"/>
    <lineage>
        <taxon>Eukaryota</taxon>
        <taxon>Sar</taxon>
        <taxon>Stramenopiles</taxon>
        <taxon>Oomycota</taxon>
        <taxon>Peronosporomycetes</taxon>
        <taxon>Peronosporales</taxon>
        <taxon>Peronosporaceae</taxon>
        <taxon>Phytophthora</taxon>
    </lineage>
</organism>
<dbReference type="EMBL" id="NCKW01015491">
    <property type="protein sequence ID" value="POM62830.1"/>
    <property type="molecule type" value="Genomic_DNA"/>
</dbReference>
<evidence type="ECO:0000313" key="3">
    <source>
        <dbReference type="Proteomes" id="UP000237271"/>
    </source>
</evidence>
<reference evidence="2 3" key="1">
    <citation type="journal article" date="2017" name="Genome Biol. Evol.">
        <title>Phytophthora megakarya and P. palmivora, closely related causal agents of cacao black pod rot, underwent increases in genome sizes and gene numbers by different mechanisms.</title>
        <authorList>
            <person name="Ali S.S."/>
            <person name="Shao J."/>
            <person name="Lary D.J."/>
            <person name="Kronmiller B."/>
            <person name="Shen D."/>
            <person name="Strem M.D."/>
            <person name="Amoako-Attah I."/>
            <person name="Akrofi A.Y."/>
            <person name="Begoude B.A."/>
            <person name="Ten Hoopen G.M."/>
            <person name="Coulibaly K."/>
            <person name="Kebe B.I."/>
            <person name="Melnick R.L."/>
            <person name="Guiltinan M.J."/>
            <person name="Tyler B.M."/>
            <person name="Meinhardt L.W."/>
            <person name="Bailey B.A."/>
        </authorList>
    </citation>
    <scope>NUCLEOTIDE SEQUENCE [LARGE SCALE GENOMIC DNA]</scope>
    <source>
        <strain evidence="3">sbr112.9</strain>
    </source>
</reference>
<evidence type="ECO:0000256" key="1">
    <source>
        <dbReference type="SAM" id="MobiDB-lite"/>
    </source>
</evidence>
<gene>
    <name evidence="2" type="ORF">PHPALM_27963</name>
</gene>
<evidence type="ECO:0008006" key="4">
    <source>
        <dbReference type="Google" id="ProtNLM"/>
    </source>
</evidence>